<proteinExistence type="predicted"/>
<evidence type="ECO:0000259" key="2">
    <source>
        <dbReference type="Pfam" id="PF17921"/>
    </source>
</evidence>
<sequence>MQEMLVHSVKMGRNLQTTEAKRAEFVGAFSDGPGLVSGQGHTTVCTSDQIVLDNGLLFMDDKLIVPANSRPGMLLTLHKGHSGMTKMKSKARQVLYWPRMSQDITVFVTKNALCQAQDNHCGHMRGPVFPSIRLGQIFLILEGSYTCLYDYLPKWIELGSAEEVNITFKGMLATHGIPKLVVTDVPFCSMECLLVQEWGFKIVISSLCYLHSNGMAESGSNS</sequence>
<reference evidence="3 4" key="1">
    <citation type="submission" date="2023-02" db="EMBL/GenBank/DDBJ databases">
        <title>LHISI_Scaffold_Assembly.</title>
        <authorList>
            <person name="Stuart O.P."/>
            <person name="Cleave R."/>
            <person name="Magrath M.J.L."/>
            <person name="Mikheyev A.S."/>
        </authorList>
    </citation>
    <scope>NUCLEOTIDE SEQUENCE [LARGE SCALE GENOMIC DNA]</scope>
    <source>
        <strain evidence="3">Daus_M_001</strain>
        <tissue evidence="3">Leg muscle</tissue>
    </source>
</reference>
<dbReference type="PANTHER" id="PTHR37984">
    <property type="entry name" value="PROTEIN CBG26694"/>
    <property type="match status" value="1"/>
</dbReference>
<evidence type="ECO:0000313" key="4">
    <source>
        <dbReference type="Proteomes" id="UP001159363"/>
    </source>
</evidence>
<organism evidence="3 4">
    <name type="scientific">Dryococelus australis</name>
    <dbReference type="NCBI Taxonomy" id="614101"/>
    <lineage>
        <taxon>Eukaryota</taxon>
        <taxon>Metazoa</taxon>
        <taxon>Ecdysozoa</taxon>
        <taxon>Arthropoda</taxon>
        <taxon>Hexapoda</taxon>
        <taxon>Insecta</taxon>
        <taxon>Pterygota</taxon>
        <taxon>Neoptera</taxon>
        <taxon>Polyneoptera</taxon>
        <taxon>Phasmatodea</taxon>
        <taxon>Verophasmatodea</taxon>
        <taxon>Anareolatae</taxon>
        <taxon>Phasmatidae</taxon>
        <taxon>Eurycanthinae</taxon>
        <taxon>Dryococelus</taxon>
    </lineage>
</organism>
<comment type="caution">
    <text evidence="3">The sequence shown here is derived from an EMBL/GenBank/DDBJ whole genome shotgun (WGS) entry which is preliminary data.</text>
</comment>
<evidence type="ECO:0000313" key="3">
    <source>
        <dbReference type="EMBL" id="KAJ8865682.1"/>
    </source>
</evidence>
<keyword evidence="4" id="KW-1185">Reference proteome</keyword>
<name>A0ABQ9G0U9_9NEOP</name>
<dbReference type="EC" id="2.7.7.49" evidence="1"/>
<dbReference type="Pfam" id="PF17921">
    <property type="entry name" value="Integrase_H2C2"/>
    <property type="match status" value="1"/>
</dbReference>
<dbReference type="InterPro" id="IPR050951">
    <property type="entry name" value="Retrovirus_Pol_polyprotein"/>
</dbReference>
<dbReference type="InterPro" id="IPR041588">
    <property type="entry name" value="Integrase_H2C2"/>
</dbReference>
<dbReference type="Gene3D" id="1.10.340.70">
    <property type="match status" value="1"/>
</dbReference>
<dbReference type="Proteomes" id="UP001159363">
    <property type="component" value="Chromosome 16"/>
</dbReference>
<evidence type="ECO:0000256" key="1">
    <source>
        <dbReference type="ARBA" id="ARBA00012493"/>
    </source>
</evidence>
<gene>
    <name evidence="3" type="ORF">PR048_033202</name>
</gene>
<dbReference type="PANTHER" id="PTHR37984:SF5">
    <property type="entry name" value="PROTEIN NYNRIN-LIKE"/>
    <property type="match status" value="1"/>
</dbReference>
<dbReference type="EMBL" id="JARBHB010000017">
    <property type="protein sequence ID" value="KAJ8865682.1"/>
    <property type="molecule type" value="Genomic_DNA"/>
</dbReference>
<protein>
    <recommendedName>
        <fullName evidence="1">RNA-directed DNA polymerase</fullName>
        <ecNumber evidence="1">2.7.7.49</ecNumber>
    </recommendedName>
</protein>
<feature type="domain" description="Integrase zinc-binding" evidence="2">
    <location>
        <begin position="65"/>
        <end position="117"/>
    </location>
</feature>
<accession>A0ABQ9G0U9</accession>